<keyword evidence="2" id="KW-1185">Reference proteome</keyword>
<accession>A0A6A4VBD1</accession>
<dbReference type="AlphaFoldDB" id="A0A6A4VBD1"/>
<dbReference type="EMBL" id="VIIS01002221">
    <property type="protein sequence ID" value="KAF0286941.1"/>
    <property type="molecule type" value="Genomic_DNA"/>
</dbReference>
<evidence type="ECO:0000313" key="1">
    <source>
        <dbReference type="EMBL" id="KAF0286941.1"/>
    </source>
</evidence>
<sequence>MTDQQQICHPSVPECAVFGSLQHCRRRRLMLGARINLNLLWEDMRAVFSAAGGPTSPAIYRPTGETEALQNAWNELRELATEQRRGV</sequence>
<dbReference type="Proteomes" id="UP000440578">
    <property type="component" value="Unassembled WGS sequence"/>
</dbReference>
<evidence type="ECO:0000313" key="2">
    <source>
        <dbReference type="Proteomes" id="UP000440578"/>
    </source>
</evidence>
<gene>
    <name evidence="1" type="ORF">FJT64_014592</name>
</gene>
<reference evidence="1 2" key="1">
    <citation type="submission" date="2019-07" db="EMBL/GenBank/DDBJ databases">
        <title>Draft genome assembly of a fouling barnacle, Amphibalanus amphitrite (Darwin, 1854): The first reference genome for Thecostraca.</title>
        <authorList>
            <person name="Kim W."/>
        </authorList>
    </citation>
    <scope>NUCLEOTIDE SEQUENCE [LARGE SCALE GENOMIC DNA]</scope>
    <source>
        <strain evidence="1">SNU_AA5</strain>
        <tissue evidence="1">Soma without cirri and trophi</tissue>
    </source>
</reference>
<comment type="caution">
    <text evidence="1">The sequence shown here is derived from an EMBL/GenBank/DDBJ whole genome shotgun (WGS) entry which is preliminary data.</text>
</comment>
<name>A0A6A4VBD1_AMPAM</name>
<organism evidence="1 2">
    <name type="scientific">Amphibalanus amphitrite</name>
    <name type="common">Striped barnacle</name>
    <name type="synonym">Balanus amphitrite</name>
    <dbReference type="NCBI Taxonomy" id="1232801"/>
    <lineage>
        <taxon>Eukaryota</taxon>
        <taxon>Metazoa</taxon>
        <taxon>Ecdysozoa</taxon>
        <taxon>Arthropoda</taxon>
        <taxon>Crustacea</taxon>
        <taxon>Multicrustacea</taxon>
        <taxon>Cirripedia</taxon>
        <taxon>Thoracica</taxon>
        <taxon>Thoracicalcarea</taxon>
        <taxon>Balanomorpha</taxon>
        <taxon>Balanoidea</taxon>
        <taxon>Balanidae</taxon>
        <taxon>Amphibalaninae</taxon>
        <taxon>Amphibalanus</taxon>
    </lineage>
</organism>
<protein>
    <submittedName>
        <fullName evidence="1">Uncharacterized protein</fullName>
    </submittedName>
</protein>
<proteinExistence type="predicted"/>